<dbReference type="PANTHER" id="PTHR30055:SF151">
    <property type="entry name" value="TRANSCRIPTIONAL REGULATORY PROTEIN"/>
    <property type="match status" value="1"/>
</dbReference>
<sequence length="281" mass="30529">MGQKVPSTRELTRRWGVAMATASKALAMLRQEGLTRPVPGVGTVVAATSATARLRPRAASDAGLDAETIVATAMRVADVEGLEAVSMRRVAAELGAATMSLYRHVADKDDLVLRMQEAALGEWEPPDPPPAGWRARLEVAAAALWAAFRTHPWLATVMSLTRPTPLRKGLAFTEWCLAALRDEPIPLQEAFDVQLILFNLVRGVALGFEAEAAATAETGLDSEEWLERSMPALQALVASGRFPMMSRMLAEDYDLDLDLLARSGITYLLDGLAVRLQRARR</sequence>
<evidence type="ECO:0000256" key="4">
    <source>
        <dbReference type="PROSITE-ProRule" id="PRU00335"/>
    </source>
</evidence>
<dbReference type="SUPFAM" id="SSF46785">
    <property type="entry name" value="Winged helix' DNA-binding domain"/>
    <property type="match status" value="1"/>
</dbReference>
<dbReference type="AlphaFoldDB" id="A0A1M6NIP0"/>
<dbReference type="STRING" id="1848.SAMN05443637_101276"/>
<evidence type="ECO:0000313" key="7">
    <source>
        <dbReference type="EMBL" id="SHJ95608.1"/>
    </source>
</evidence>
<dbReference type="Pfam" id="PF00440">
    <property type="entry name" value="TetR_N"/>
    <property type="match status" value="1"/>
</dbReference>
<dbReference type="Gene3D" id="1.10.10.60">
    <property type="entry name" value="Homeodomain-like"/>
    <property type="match status" value="1"/>
</dbReference>
<dbReference type="Proteomes" id="UP000184363">
    <property type="component" value="Unassembled WGS sequence"/>
</dbReference>
<proteinExistence type="predicted"/>
<dbReference type="EMBL" id="FRAP01000001">
    <property type="protein sequence ID" value="SHJ95608.1"/>
    <property type="molecule type" value="Genomic_DNA"/>
</dbReference>
<dbReference type="PROSITE" id="PS50949">
    <property type="entry name" value="HTH_GNTR"/>
    <property type="match status" value="1"/>
</dbReference>
<dbReference type="InterPro" id="IPR050109">
    <property type="entry name" value="HTH-type_TetR-like_transc_reg"/>
</dbReference>
<evidence type="ECO:0000259" key="6">
    <source>
        <dbReference type="PROSITE" id="PS50977"/>
    </source>
</evidence>
<keyword evidence="3" id="KW-0804">Transcription</keyword>
<dbReference type="GO" id="GO:0045892">
    <property type="term" value="P:negative regulation of DNA-templated transcription"/>
    <property type="evidence" value="ECO:0007669"/>
    <property type="project" value="InterPro"/>
</dbReference>
<dbReference type="InterPro" id="IPR036388">
    <property type="entry name" value="WH-like_DNA-bd_sf"/>
</dbReference>
<dbReference type="InterPro" id="IPR009057">
    <property type="entry name" value="Homeodomain-like_sf"/>
</dbReference>
<keyword evidence="8" id="KW-1185">Reference proteome</keyword>
<dbReference type="SUPFAM" id="SSF46689">
    <property type="entry name" value="Homeodomain-like"/>
    <property type="match status" value="1"/>
</dbReference>
<dbReference type="InterPro" id="IPR036271">
    <property type="entry name" value="Tet_transcr_reg_TetR-rel_C_sf"/>
</dbReference>
<feature type="DNA-binding region" description="H-T-H motif" evidence="4">
    <location>
        <begin position="86"/>
        <end position="105"/>
    </location>
</feature>
<evidence type="ECO:0000256" key="1">
    <source>
        <dbReference type="ARBA" id="ARBA00023015"/>
    </source>
</evidence>
<evidence type="ECO:0000256" key="3">
    <source>
        <dbReference type="ARBA" id="ARBA00023163"/>
    </source>
</evidence>
<evidence type="ECO:0000259" key="5">
    <source>
        <dbReference type="PROSITE" id="PS50949"/>
    </source>
</evidence>
<evidence type="ECO:0000256" key="2">
    <source>
        <dbReference type="ARBA" id="ARBA00023125"/>
    </source>
</evidence>
<dbReference type="InterPro" id="IPR001647">
    <property type="entry name" value="HTH_TetR"/>
</dbReference>
<accession>A0A1M6NIP0</accession>
<feature type="domain" description="HTH gntR-type" evidence="5">
    <location>
        <begin position="1"/>
        <end position="48"/>
    </location>
</feature>
<name>A0A1M6NIP0_PSETH</name>
<dbReference type="Gene3D" id="1.10.357.10">
    <property type="entry name" value="Tetracycline Repressor, domain 2"/>
    <property type="match status" value="1"/>
</dbReference>
<dbReference type="SUPFAM" id="SSF48498">
    <property type="entry name" value="Tetracyclin repressor-like, C-terminal domain"/>
    <property type="match status" value="1"/>
</dbReference>
<dbReference type="InterPro" id="IPR036390">
    <property type="entry name" value="WH_DNA-bd_sf"/>
</dbReference>
<dbReference type="PANTHER" id="PTHR30055">
    <property type="entry name" value="HTH-TYPE TRANSCRIPTIONAL REGULATOR RUTR"/>
    <property type="match status" value="1"/>
</dbReference>
<gene>
    <name evidence="7" type="ORF">SAMN05443637_101276</name>
</gene>
<protein>
    <submittedName>
        <fullName evidence="7">Transcriptional regulator, TetR family</fullName>
    </submittedName>
</protein>
<dbReference type="Pfam" id="PF02909">
    <property type="entry name" value="TetR_C_1"/>
    <property type="match status" value="1"/>
</dbReference>
<dbReference type="GO" id="GO:0003700">
    <property type="term" value="F:DNA-binding transcription factor activity"/>
    <property type="evidence" value="ECO:0007669"/>
    <property type="project" value="InterPro"/>
</dbReference>
<dbReference type="Gene3D" id="1.10.10.10">
    <property type="entry name" value="Winged helix-like DNA-binding domain superfamily/Winged helix DNA-binding domain"/>
    <property type="match status" value="1"/>
</dbReference>
<evidence type="ECO:0000313" key="8">
    <source>
        <dbReference type="Proteomes" id="UP000184363"/>
    </source>
</evidence>
<dbReference type="PROSITE" id="PS50977">
    <property type="entry name" value="HTH_TETR_2"/>
    <property type="match status" value="1"/>
</dbReference>
<keyword evidence="1" id="KW-0805">Transcription regulation</keyword>
<dbReference type="InterPro" id="IPR000524">
    <property type="entry name" value="Tscrpt_reg_HTH_GntR"/>
</dbReference>
<reference evidence="7 8" key="1">
    <citation type="submission" date="2016-11" db="EMBL/GenBank/DDBJ databases">
        <authorList>
            <person name="Jaros S."/>
            <person name="Januszkiewicz K."/>
            <person name="Wedrychowicz H."/>
        </authorList>
    </citation>
    <scope>NUCLEOTIDE SEQUENCE [LARGE SCALE GENOMIC DNA]</scope>
    <source>
        <strain evidence="7 8">DSM 43832</strain>
    </source>
</reference>
<dbReference type="GO" id="GO:0000976">
    <property type="term" value="F:transcription cis-regulatory region binding"/>
    <property type="evidence" value="ECO:0007669"/>
    <property type="project" value="TreeGrafter"/>
</dbReference>
<feature type="domain" description="HTH tetR-type" evidence="6">
    <location>
        <begin position="63"/>
        <end position="123"/>
    </location>
</feature>
<keyword evidence="2 4" id="KW-0238">DNA-binding</keyword>
<organism evidence="7 8">
    <name type="scientific">Pseudonocardia thermophila</name>
    <dbReference type="NCBI Taxonomy" id="1848"/>
    <lineage>
        <taxon>Bacteria</taxon>
        <taxon>Bacillati</taxon>
        <taxon>Actinomycetota</taxon>
        <taxon>Actinomycetes</taxon>
        <taxon>Pseudonocardiales</taxon>
        <taxon>Pseudonocardiaceae</taxon>
        <taxon>Pseudonocardia</taxon>
    </lineage>
</organism>
<dbReference type="InterPro" id="IPR004111">
    <property type="entry name" value="Repressor_TetR_C"/>
</dbReference>